<evidence type="ECO:0000313" key="2">
    <source>
        <dbReference type="Proteomes" id="UP000018733"/>
    </source>
</evidence>
<dbReference type="Proteomes" id="UP000018733">
    <property type="component" value="Unassembled WGS sequence"/>
</dbReference>
<evidence type="ECO:0008006" key="3">
    <source>
        <dbReference type="Google" id="ProtNLM"/>
    </source>
</evidence>
<proteinExistence type="predicted"/>
<accession>V8QT79</accession>
<comment type="caution">
    <text evidence="1">The sequence shown here is derived from an EMBL/GenBank/DDBJ whole genome shotgun (WGS) entry which is preliminary data.</text>
</comment>
<organism evidence="1 2">
    <name type="scientific">Advenella kashmirensis W13003</name>
    <dbReference type="NCBI Taxonomy" id="1424334"/>
    <lineage>
        <taxon>Bacteria</taxon>
        <taxon>Pseudomonadati</taxon>
        <taxon>Pseudomonadota</taxon>
        <taxon>Betaproteobacteria</taxon>
        <taxon>Burkholderiales</taxon>
        <taxon>Alcaligenaceae</taxon>
    </lineage>
</organism>
<gene>
    <name evidence="1" type="ORF">W822_15970</name>
</gene>
<name>V8QT79_9BURK</name>
<dbReference type="Pfam" id="PF11136">
    <property type="entry name" value="DUF2889"/>
    <property type="match status" value="1"/>
</dbReference>
<dbReference type="HOGENOM" id="CLU_083007_1_0_4"/>
<dbReference type="RefSeq" id="WP_024006139.1">
    <property type="nucleotide sequence ID" value="NZ_KI650980.1"/>
</dbReference>
<reference evidence="1 2" key="1">
    <citation type="journal article" date="2014" name="Genome Announc.">
        <title>Draft Genome Sequence of Advenella kashmirensis Strain W13003, a Polycyclic Aromatic Hydrocarbon-Degrading Bacterium.</title>
        <authorList>
            <person name="Wang X."/>
            <person name="Jin D."/>
            <person name="Zhou L."/>
            <person name="Wu L."/>
            <person name="An W."/>
            <person name="Zhao L."/>
        </authorList>
    </citation>
    <scope>NUCLEOTIDE SEQUENCE [LARGE SCALE GENOMIC DNA]</scope>
    <source>
        <strain evidence="1 2">W13003</strain>
    </source>
</reference>
<dbReference type="OrthoDB" id="6862397at2"/>
<evidence type="ECO:0000313" key="1">
    <source>
        <dbReference type="EMBL" id="ETF02214.1"/>
    </source>
</evidence>
<sequence>MPLPDSSSRDILHTRSITMHGYLRSDGLVDVEAHMLDRKPEELVFADGRRLAPGEPLHDMAVRLVVDQNLCIVDAVACIDASPYRVCAEAALAVREVIGFTIGPGWSSMLKNRFTGRRGCTHLSELLRPLATVAIQALWRMRKDAPEKTDGQGRPLKIDSCYAYAATREVVKMRWPGHFKEEGTP</sequence>
<protein>
    <recommendedName>
        <fullName evidence="3">Molybdopterin-guanine dinucleotide biosynthesis protein MobB</fullName>
    </recommendedName>
</protein>
<dbReference type="STRING" id="1424334.W822_15970"/>
<dbReference type="EMBL" id="AYXT01000010">
    <property type="protein sequence ID" value="ETF02214.1"/>
    <property type="molecule type" value="Genomic_DNA"/>
</dbReference>
<dbReference type="InterPro" id="IPR021312">
    <property type="entry name" value="DUF2889"/>
</dbReference>
<keyword evidence="2" id="KW-1185">Reference proteome</keyword>
<dbReference type="AlphaFoldDB" id="V8QT79"/>
<dbReference type="PATRIC" id="fig|1424334.3.peg.3202"/>
<dbReference type="eggNOG" id="ENOG5030717">
    <property type="taxonomic scope" value="Bacteria"/>
</dbReference>